<evidence type="ECO:0000313" key="1">
    <source>
        <dbReference type="EMBL" id="CAK9256528.1"/>
    </source>
</evidence>
<sequence length="94" mass="10121">MSLDVASLANGVDVHLTSQSTSVGLSSDVRRFFVGLSFNNSFIPSNDSPVLFNDSVVPFDNSLVPFDDNAIQSYDSSVLSDNNSVPFNVLHHSV</sequence>
<gene>
    <name evidence="1" type="ORF">CSSPJE1EN1_LOCUS2006</name>
</gene>
<accession>A0ABP0VRU4</accession>
<organism evidence="1 2">
    <name type="scientific">Sphagnum jensenii</name>
    <dbReference type="NCBI Taxonomy" id="128206"/>
    <lineage>
        <taxon>Eukaryota</taxon>
        <taxon>Viridiplantae</taxon>
        <taxon>Streptophyta</taxon>
        <taxon>Embryophyta</taxon>
        <taxon>Bryophyta</taxon>
        <taxon>Sphagnophytina</taxon>
        <taxon>Sphagnopsida</taxon>
        <taxon>Sphagnales</taxon>
        <taxon>Sphagnaceae</taxon>
        <taxon>Sphagnum</taxon>
    </lineage>
</organism>
<dbReference type="EMBL" id="OZ020096">
    <property type="protein sequence ID" value="CAK9256528.1"/>
    <property type="molecule type" value="Genomic_DNA"/>
</dbReference>
<protein>
    <submittedName>
        <fullName evidence="1">Uncharacterized protein</fullName>
    </submittedName>
</protein>
<proteinExistence type="predicted"/>
<keyword evidence="2" id="KW-1185">Reference proteome</keyword>
<reference evidence="1 2" key="1">
    <citation type="submission" date="2024-02" db="EMBL/GenBank/DDBJ databases">
        <authorList>
            <consortium name="ELIXIR-Norway"/>
            <consortium name="Elixir Norway"/>
        </authorList>
    </citation>
    <scope>NUCLEOTIDE SEQUENCE [LARGE SCALE GENOMIC DNA]</scope>
</reference>
<evidence type="ECO:0000313" key="2">
    <source>
        <dbReference type="Proteomes" id="UP001497444"/>
    </source>
</evidence>
<name>A0ABP0VRU4_9BRYO</name>
<dbReference type="Proteomes" id="UP001497444">
    <property type="component" value="Chromosome 1"/>
</dbReference>